<dbReference type="RefSeq" id="WP_394297736.1">
    <property type="nucleotide sequence ID" value="NZ_CP009518.1"/>
</dbReference>
<dbReference type="GO" id="GO:0005886">
    <property type="term" value="C:plasma membrane"/>
    <property type="evidence" value="ECO:0007669"/>
    <property type="project" value="UniProtKB-SubCell"/>
</dbReference>
<dbReference type="GO" id="GO:0015689">
    <property type="term" value="P:molybdate ion transport"/>
    <property type="evidence" value="ECO:0007669"/>
    <property type="project" value="InterPro"/>
</dbReference>
<dbReference type="Pfam" id="PF03459">
    <property type="entry name" value="TOBE"/>
    <property type="match status" value="1"/>
</dbReference>
<dbReference type="InterPro" id="IPR051815">
    <property type="entry name" value="Molybdate_resp_trans_reg"/>
</dbReference>
<dbReference type="KEGG" id="mmet:MCMEM_0335"/>
<dbReference type="InterPro" id="IPR004606">
    <property type="entry name" value="Mop_domain"/>
</dbReference>
<accession>A0A0E3SQK9</accession>
<dbReference type="PATRIC" id="fig|1434104.5.peg.353"/>
<sequence>MIMGAMMETRTKVWLTEDGKHIIGAGKVNLLKVIDEERSLSKACKKLGISYKHAWLILKKMNERVDHEVVYTVRGGKDQGTFLTEYGKQLIDEYEASRTYIDETVGDDTSWENISFKLSARNKLLGRVVKVEKGDIVSKVKIEVDPAILTSIVTAEAVDRLDVKEGDELFAIIKSTEVMLAKPSRMPEESGDE</sequence>
<evidence type="ECO:0000256" key="2">
    <source>
        <dbReference type="ARBA" id="ARBA00022505"/>
    </source>
</evidence>
<dbReference type="AlphaFoldDB" id="A0A0E3SQK9"/>
<evidence type="ECO:0000256" key="1">
    <source>
        <dbReference type="ARBA" id="ARBA00004202"/>
    </source>
</evidence>
<dbReference type="Gene3D" id="1.10.10.10">
    <property type="entry name" value="Winged helix-like DNA-binding domain superfamily/Winged helix DNA-binding domain"/>
    <property type="match status" value="1"/>
</dbReference>
<dbReference type="HOGENOM" id="CLU_087839_1_0_2"/>
<reference evidence="4 5" key="1">
    <citation type="submission" date="2014-07" db="EMBL/GenBank/DDBJ databases">
        <title>Methanogenic archaea and the global carbon cycle.</title>
        <authorList>
            <person name="Henriksen J.R."/>
            <person name="Luke J."/>
            <person name="Reinhart S."/>
            <person name="Benedict M.N."/>
            <person name="Youngblut N.D."/>
            <person name="Metcalf M.E."/>
            <person name="Whitaker R.J."/>
            <person name="Metcalf W.W."/>
        </authorList>
    </citation>
    <scope>NUCLEOTIDE SEQUENCE [LARGE SCALE GENOMIC DNA]</scope>
    <source>
        <strain evidence="4 5">MM1</strain>
    </source>
</reference>
<organism evidence="4 5">
    <name type="scientific">Methanococcoides methylutens MM1</name>
    <dbReference type="NCBI Taxonomy" id="1434104"/>
    <lineage>
        <taxon>Archaea</taxon>
        <taxon>Methanobacteriati</taxon>
        <taxon>Methanobacteriota</taxon>
        <taxon>Stenosarchaea group</taxon>
        <taxon>Methanomicrobia</taxon>
        <taxon>Methanosarcinales</taxon>
        <taxon>Methanosarcinaceae</taxon>
        <taxon>Methanococcoides</taxon>
    </lineage>
</organism>
<name>A0A0E3SQK9_METMT</name>
<comment type="subcellular location">
    <subcellularLocation>
        <location evidence="1">Cell membrane</location>
        <topology evidence="1">Peripheral membrane protein</topology>
    </subcellularLocation>
</comment>
<protein>
    <submittedName>
        <fullName evidence="4">DNA-binding domain of ModE</fullName>
    </submittedName>
</protein>
<dbReference type="EMBL" id="CP009518">
    <property type="protein sequence ID" value="AKB84388.1"/>
    <property type="molecule type" value="Genomic_DNA"/>
</dbReference>
<dbReference type="Proteomes" id="UP000033048">
    <property type="component" value="Chromosome"/>
</dbReference>
<keyword evidence="2" id="KW-0500">Molybdenum</keyword>
<dbReference type="InterPro" id="IPR036388">
    <property type="entry name" value="WH-like_DNA-bd_sf"/>
</dbReference>
<evidence type="ECO:0000313" key="4">
    <source>
        <dbReference type="EMBL" id="AKB84388.1"/>
    </source>
</evidence>
<proteinExistence type="predicted"/>
<keyword evidence="5" id="KW-1185">Reference proteome</keyword>
<dbReference type="SUPFAM" id="SSF50331">
    <property type="entry name" value="MOP-like"/>
    <property type="match status" value="1"/>
</dbReference>
<evidence type="ECO:0000259" key="3">
    <source>
        <dbReference type="PROSITE" id="PS51866"/>
    </source>
</evidence>
<gene>
    <name evidence="4" type="ORF">MCMEM_0335</name>
</gene>
<dbReference type="Gene3D" id="2.40.50.100">
    <property type="match status" value="1"/>
</dbReference>
<dbReference type="SUPFAM" id="SSF46785">
    <property type="entry name" value="Winged helix' DNA-binding domain"/>
    <property type="match status" value="1"/>
</dbReference>
<dbReference type="GO" id="GO:0003677">
    <property type="term" value="F:DNA binding"/>
    <property type="evidence" value="ECO:0007669"/>
    <property type="project" value="UniProtKB-KW"/>
</dbReference>
<feature type="domain" description="Mop" evidence="3">
    <location>
        <begin position="117"/>
        <end position="182"/>
    </location>
</feature>
<dbReference type="GeneID" id="24892813"/>
<dbReference type="InterPro" id="IPR008995">
    <property type="entry name" value="Mo/tungstate-bd_C_term_dom"/>
</dbReference>
<dbReference type="PROSITE" id="PS51866">
    <property type="entry name" value="MOP"/>
    <property type="match status" value="1"/>
</dbReference>
<dbReference type="STRING" id="1434104.MCMEM_0335"/>
<dbReference type="PANTHER" id="PTHR30432:SF1">
    <property type="entry name" value="DNA-BINDING TRANSCRIPTIONAL DUAL REGULATOR MODE"/>
    <property type="match status" value="1"/>
</dbReference>
<evidence type="ECO:0000313" key="5">
    <source>
        <dbReference type="Proteomes" id="UP000033048"/>
    </source>
</evidence>
<dbReference type="PANTHER" id="PTHR30432">
    <property type="entry name" value="TRANSCRIPTIONAL REGULATOR MODE"/>
    <property type="match status" value="1"/>
</dbReference>
<dbReference type="InterPro" id="IPR036390">
    <property type="entry name" value="WH_DNA-bd_sf"/>
</dbReference>
<dbReference type="InterPro" id="IPR005116">
    <property type="entry name" value="Transp-assoc_OB_typ1"/>
</dbReference>
<dbReference type="NCBIfam" id="TIGR00638">
    <property type="entry name" value="Mop"/>
    <property type="match status" value="1"/>
</dbReference>
<keyword evidence="4" id="KW-0238">DNA-binding</keyword>